<protein>
    <submittedName>
        <fullName evidence="3">RN219 protein</fullName>
    </submittedName>
</protein>
<keyword evidence="1" id="KW-0175">Coiled coil</keyword>
<feature type="non-terminal residue" evidence="3">
    <location>
        <position position="1"/>
    </location>
</feature>
<dbReference type="InterPro" id="IPR039209">
    <property type="entry name" value="OBI1"/>
</dbReference>
<proteinExistence type="predicted"/>
<feature type="region of interest" description="Disordered" evidence="2">
    <location>
        <begin position="318"/>
        <end position="352"/>
    </location>
</feature>
<comment type="caution">
    <text evidence="3">The sequence shown here is derived from an EMBL/GenBank/DDBJ whole genome shotgun (WGS) entry which is preliminary data.</text>
</comment>
<feature type="coiled-coil region" evidence="1">
    <location>
        <begin position="190"/>
        <end position="262"/>
    </location>
</feature>
<keyword evidence="4" id="KW-1185">Reference proteome</keyword>
<dbReference type="Proteomes" id="UP001166093">
    <property type="component" value="Unassembled WGS sequence"/>
</dbReference>
<accession>A0ABS2XRB6</accession>
<dbReference type="PANTHER" id="PTHR14609">
    <property type="entry name" value="RING FINGER PROTEIN 219"/>
    <property type="match status" value="1"/>
</dbReference>
<evidence type="ECO:0000256" key="2">
    <source>
        <dbReference type="SAM" id="MobiDB-lite"/>
    </source>
</evidence>
<organism evidence="3 4">
    <name type="scientific">Polyodon spathula</name>
    <name type="common">North American paddlefish</name>
    <name type="synonym">Squalus spathula</name>
    <dbReference type="NCBI Taxonomy" id="7913"/>
    <lineage>
        <taxon>Eukaryota</taxon>
        <taxon>Metazoa</taxon>
        <taxon>Chordata</taxon>
        <taxon>Craniata</taxon>
        <taxon>Vertebrata</taxon>
        <taxon>Euteleostomi</taxon>
        <taxon>Actinopterygii</taxon>
        <taxon>Chondrostei</taxon>
        <taxon>Acipenseriformes</taxon>
        <taxon>Polyodontidae</taxon>
        <taxon>Polyodon</taxon>
    </lineage>
</organism>
<evidence type="ECO:0000256" key="1">
    <source>
        <dbReference type="SAM" id="Coils"/>
    </source>
</evidence>
<feature type="region of interest" description="Disordered" evidence="2">
    <location>
        <begin position="395"/>
        <end position="445"/>
    </location>
</feature>
<gene>
    <name evidence="3" type="primary">Rnf219_0</name>
    <name evidence="3" type="ORF">GTO93_0008468</name>
</gene>
<dbReference type="PANTHER" id="PTHR14609:SF1">
    <property type="entry name" value="ORC UBIQUITIN LIGASE 1"/>
    <property type="match status" value="1"/>
</dbReference>
<evidence type="ECO:0000313" key="3">
    <source>
        <dbReference type="EMBL" id="MBN3276738.1"/>
    </source>
</evidence>
<dbReference type="EMBL" id="JAAWVQ010062341">
    <property type="protein sequence ID" value="MBN3276738.1"/>
    <property type="molecule type" value="Genomic_DNA"/>
</dbReference>
<name>A0ABS2XRB6_POLSP</name>
<feature type="compositionally biased region" description="Basic and acidic residues" evidence="2">
    <location>
        <begin position="339"/>
        <end position="352"/>
    </location>
</feature>
<sequence length="688" mass="75470">MTCARVVCSPVPSFSRSLFQAVPPSSARAVLCLIPIWPSAALRGSAHAPRCRVWGTPFLIKAGRSAPSAPALGCCYPRCLLIAGDRNGNNGNNGNKPPGVFAAFRSRRAGNSPQKQGRRILTDEAVQRWQIQASTKKQRNEKRIFIFINATRELCYKDKRIDSDMVKEWREKLKVTTDIYERVKTDGAKLKEANTNLRSQNIDLVRANLRLKAEVDSRSPQKFGRCTVAALEAEIGQYERDVKHLRKALERSDKYIEELEAQTSSVRAETNGKESMEQPSVSKLQGNDSLCSDQPSSNCTDVDMSNDKLAGARTLLLTTAGNSNNPGVVHGKGNGNEDGTPKKDESESEFDHTVLTHSKSFSCLSLNSQSDQGRKKTGSKPFFYLRKLSFDDPSCSSMSGEGNKTADNSHSGSCTPREKGATDSSARHASPKTCNKDRCTPPGDVTTAGHIKMAQNSARTFQLISDFEVNRLRTSSEASMDAAYLDKISELDTMISESESSRGSHYSLLSTQSSDLHITLVPELTGCVELMNETDRRLEPKVRRRHHVESFSQENGEIRSGGETVATSNITSGITDLKEELYLFGQEDTEVGDLKTKQDFLQLDEISPNFFADSQGFSGNPKAESSHSPCSVEARLDQAEGHSLFLCTALASEKGKYIGSKISNTLPIKRKTRSGLDMASPSKASKLL</sequence>
<evidence type="ECO:0000313" key="4">
    <source>
        <dbReference type="Proteomes" id="UP001166093"/>
    </source>
</evidence>
<feature type="compositionally biased region" description="Polar residues" evidence="2">
    <location>
        <begin position="395"/>
        <end position="414"/>
    </location>
</feature>
<feature type="non-terminal residue" evidence="3">
    <location>
        <position position="688"/>
    </location>
</feature>
<feature type="compositionally biased region" description="Polar residues" evidence="2">
    <location>
        <begin position="277"/>
        <end position="300"/>
    </location>
</feature>
<reference evidence="3" key="1">
    <citation type="journal article" date="2021" name="Cell">
        <title>Tracing the genetic footprints of vertebrate landing in non-teleost ray-finned fishes.</title>
        <authorList>
            <person name="Bi X."/>
            <person name="Wang K."/>
            <person name="Yang L."/>
            <person name="Pan H."/>
            <person name="Jiang H."/>
            <person name="Wei Q."/>
            <person name="Fang M."/>
            <person name="Yu H."/>
            <person name="Zhu C."/>
            <person name="Cai Y."/>
            <person name="He Y."/>
            <person name="Gan X."/>
            <person name="Zeng H."/>
            <person name="Yu D."/>
            <person name="Zhu Y."/>
            <person name="Jiang H."/>
            <person name="Qiu Q."/>
            <person name="Yang H."/>
            <person name="Zhang Y.E."/>
            <person name="Wang W."/>
            <person name="Zhu M."/>
            <person name="He S."/>
            <person name="Zhang G."/>
        </authorList>
    </citation>
    <scope>NUCLEOTIDE SEQUENCE</scope>
    <source>
        <strain evidence="3">Pddl_001</strain>
    </source>
</reference>
<feature type="region of interest" description="Disordered" evidence="2">
    <location>
        <begin position="262"/>
        <end position="305"/>
    </location>
</feature>